<name>A0A8D3E159_SCOMX</name>
<dbReference type="PRINTS" id="PR01367">
    <property type="entry name" value="BGCRYSTALLIN"/>
</dbReference>
<dbReference type="GO" id="GO:0005212">
    <property type="term" value="F:structural constituent of eye lens"/>
    <property type="evidence" value="ECO:0007669"/>
    <property type="project" value="UniProtKB-KW"/>
</dbReference>
<comment type="similarity">
    <text evidence="2">Belongs to the beta/gamma-crystallin family.</text>
</comment>
<dbReference type="Pfam" id="PF00030">
    <property type="entry name" value="Crystall"/>
    <property type="match status" value="3"/>
</dbReference>
<dbReference type="GO" id="GO:0002088">
    <property type="term" value="P:lens development in camera-type eye"/>
    <property type="evidence" value="ECO:0007669"/>
    <property type="project" value="TreeGrafter"/>
</dbReference>
<dbReference type="PANTHER" id="PTHR11818">
    <property type="entry name" value="BETA/GAMMA CRYSTALLIN"/>
    <property type="match status" value="1"/>
</dbReference>
<dbReference type="GeneTree" id="ENSGT00940000163322"/>
<dbReference type="GO" id="GO:0007601">
    <property type="term" value="P:visual perception"/>
    <property type="evidence" value="ECO:0007669"/>
    <property type="project" value="TreeGrafter"/>
</dbReference>
<evidence type="ECO:0000256" key="4">
    <source>
        <dbReference type="ARBA" id="ARBA00022737"/>
    </source>
</evidence>
<evidence type="ECO:0000256" key="2">
    <source>
        <dbReference type="ARBA" id="ARBA00009646"/>
    </source>
</evidence>
<dbReference type="PROSITE" id="PS50915">
    <property type="entry name" value="CRYSTALLIN_BETA_GAMMA"/>
    <property type="match status" value="4"/>
</dbReference>
<keyword evidence="3" id="KW-0273">Eye lens protein</keyword>
<organism evidence="6 7">
    <name type="scientific">Scophthalmus maximus</name>
    <name type="common">Turbot</name>
    <name type="synonym">Psetta maxima</name>
    <dbReference type="NCBI Taxonomy" id="52904"/>
    <lineage>
        <taxon>Eukaryota</taxon>
        <taxon>Metazoa</taxon>
        <taxon>Chordata</taxon>
        <taxon>Craniata</taxon>
        <taxon>Vertebrata</taxon>
        <taxon>Euteleostomi</taxon>
        <taxon>Actinopterygii</taxon>
        <taxon>Neopterygii</taxon>
        <taxon>Teleostei</taxon>
        <taxon>Neoteleostei</taxon>
        <taxon>Acanthomorphata</taxon>
        <taxon>Carangaria</taxon>
        <taxon>Pleuronectiformes</taxon>
        <taxon>Pleuronectoidei</taxon>
        <taxon>Scophthalmidae</taxon>
        <taxon>Scophthalmus</taxon>
    </lineage>
</organism>
<protein>
    <recommendedName>
        <fullName evidence="5">Beta/gamma crystallin 'Greek key' domain-containing protein</fullName>
    </recommendedName>
</protein>
<proteinExistence type="inferred from homology"/>
<dbReference type="InterPro" id="IPR001064">
    <property type="entry name" value="Beta/gamma_crystallin"/>
</dbReference>
<feature type="domain" description="Beta/gamma crystallin 'Greek key'" evidence="5">
    <location>
        <begin position="26"/>
        <end position="64"/>
    </location>
</feature>
<reference evidence="6" key="2">
    <citation type="submission" date="2025-08" db="UniProtKB">
        <authorList>
            <consortium name="Ensembl"/>
        </authorList>
    </citation>
    <scope>IDENTIFICATION</scope>
</reference>
<evidence type="ECO:0000259" key="5">
    <source>
        <dbReference type="PROSITE" id="PS50915"/>
    </source>
</evidence>
<reference evidence="6" key="1">
    <citation type="submission" date="2023-05" db="EMBL/GenBank/DDBJ databases">
        <title>High-quality long-read genome of Scophthalmus maximus.</title>
        <authorList>
            <person name="Lien S."/>
            <person name="Martinez P."/>
        </authorList>
    </citation>
    <scope>NUCLEOTIDE SEQUENCE [LARGE SCALE GENOMIC DNA]</scope>
</reference>
<comment type="function">
    <text evidence="1">Crystallins are the dominant structural components of the vertebrate eye lens.</text>
</comment>
<dbReference type="FunFam" id="2.60.20.10:FF:000003">
    <property type="entry name" value="Crystallin gamma S"/>
    <property type="match status" value="1"/>
</dbReference>
<accession>A0A8D3E159</accession>
<gene>
    <name evidence="6" type="primary">LOC118301435</name>
</gene>
<dbReference type="Gene3D" id="2.60.20.10">
    <property type="entry name" value="Crystallins"/>
    <property type="match status" value="3"/>
</dbReference>
<sequence length="256" mass="29996">GCLFTRSPVMFLNAHSFTLTFLTLSHQITFFEEKKFQGRCYNCSSDCADLHTYFNRCNSVRVESGVWVIYERPNYKGFQYILSPGEYGDNQQWMAFSDSVKSCRAIKNIYGSSWKLRMYERPDFGGQMVECSDDCPSVYDTCKLREAYSCVVTDGAWVFYDLPNYRGHQYLLERGEYRQHSDWGAASPGVGSFRRITDRCNSIRVEGGAWVVYERPQYMGYQYFLMRGEYPNFQSWNGFNDTIRSCRLIRYVSPEM</sequence>
<dbReference type="InterPro" id="IPR050252">
    <property type="entry name" value="Beta/Gamma-Crystallin"/>
</dbReference>
<dbReference type="SUPFAM" id="SSF49695">
    <property type="entry name" value="gamma-Crystallin-like"/>
    <property type="match status" value="2"/>
</dbReference>
<dbReference type="PANTHER" id="PTHR11818:SF129">
    <property type="entry name" value="CRYSTALLIN, GAMMA M6-RELATED"/>
    <property type="match status" value="1"/>
</dbReference>
<feature type="domain" description="Beta/gamma crystallin 'Greek key'" evidence="5">
    <location>
        <begin position="65"/>
        <end position="107"/>
    </location>
</feature>
<dbReference type="AlphaFoldDB" id="A0A8D3E159"/>
<evidence type="ECO:0000313" key="7">
    <source>
        <dbReference type="Proteomes" id="UP000694558"/>
    </source>
</evidence>
<dbReference type="Ensembl" id="ENSSMAT00000060519.1">
    <property type="protein sequence ID" value="ENSSMAP00000065518.1"/>
    <property type="gene ID" value="ENSSMAG00000012617.2"/>
</dbReference>
<dbReference type="InterPro" id="IPR011024">
    <property type="entry name" value="G_crystallin-like"/>
</dbReference>
<evidence type="ECO:0000313" key="6">
    <source>
        <dbReference type="Ensembl" id="ENSSMAP00000065518.1"/>
    </source>
</evidence>
<dbReference type="FunFam" id="2.60.20.10:FF:000001">
    <property type="entry name" value="Crystallin gamma S"/>
    <property type="match status" value="1"/>
</dbReference>
<feature type="domain" description="Beta/gamma crystallin 'Greek key'" evidence="5">
    <location>
        <begin position="208"/>
        <end position="250"/>
    </location>
</feature>
<evidence type="ECO:0000256" key="1">
    <source>
        <dbReference type="ARBA" id="ARBA00003689"/>
    </source>
</evidence>
<feature type="domain" description="Beta/gamma crystallin 'Greek key'" evidence="5">
    <location>
        <begin position="155"/>
        <end position="207"/>
    </location>
</feature>
<dbReference type="Proteomes" id="UP000694558">
    <property type="component" value="Chromosome 4"/>
</dbReference>
<evidence type="ECO:0000256" key="3">
    <source>
        <dbReference type="ARBA" id="ARBA00022613"/>
    </source>
</evidence>
<dbReference type="SMART" id="SM00247">
    <property type="entry name" value="XTALbg"/>
    <property type="match status" value="3"/>
</dbReference>
<keyword evidence="4" id="KW-0677">Repeat</keyword>